<evidence type="ECO:0000256" key="3">
    <source>
        <dbReference type="SAM" id="MobiDB-lite"/>
    </source>
</evidence>
<dbReference type="SUPFAM" id="SSF51120">
    <property type="entry name" value="beta-Roll"/>
    <property type="match status" value="1"/>
</dbReference>
<evidence type="ECO:0000256" key="2">
    <source>
        <dbReference type="ARBA" id="ARBA00022525"/>
    </source>
</evidence>
<dbReference type="RefSeq" id="WP_106456966.1">
    <property type="nucleotide sequence ID" value="NZ_PXOH01000010.1"/>
</dbReference>
<keyword evidence="2" id="KW-0964">Secreted</keyword>
<dbReference type="PANTHER" id="PTHR38340">
    <property type="entry name" value="S-LAYER PROTEIN"/>
    <property type="match status" value="1"/>
</dbReference>
<name>A0A2T1LY14_9CHRO</name>
<evidence type="ECO:0000313" key="5">
    <source>
        <dbReference type="Proteomes" id="UP000239001"/>
    </source>
</evidence>
<dbReference type="Gene3D" id="2.150.10.10">
    <property type="entry name" value="Serralysin-like metalloprotease, C-terminal"/>
    <property type="match status" value="1"/>
</dbReference>
<dbReference type="InterPro" id="IPR011049">
    <property type="entry name" value="Serralysin-like_metalloprot_C"/>
</dbReference>
<dbReference type="AlphaFoldDB" id="A0A2T1LY14"/>
<evidence type="ECO:0008006" key="6">
    <source>
        <dbReference type="Google" id="ProtNLM"/>
    </source>
</evidence>
<keyword evidence="5" id="KW-1185">Reference proteome</keyword>
<gene>
    <name evidence="4" type="ORF">C7H19_11210</name>
</gene>
<dbReference type="PANTHER" id="PTHR38340:SF1">
    <property type="entry name" value="S-LAYER PROTEIN"/>
    <property type="match status" value="1"/>
</dbReference>
<dbReference type="Pfam" id="PF00353">
    <property type="entry name" value="HemolysinCabind"/>
    <property type="match status" value="2"/>
</dbReference>
<comment type="subcellular location">
    <subcellularLocation>
        <location evidence="1">Secreted</location>
    </subcellularLocation>
</comment>
<dbReference type="GO" id="GO:0005509">
    <property type="term" value="F:calcium ion binding"/>
    <property type="evidence" value="ECO:0007669"/>
    <property type="project" value="InterPro"/>
</dbReference>
<dbReference type="PROSITE" id="PS00330">
    <property type="entry name" value="HEMOLYSIN_CALCIUM"/>
    <property type="match status" value="2"/>
</dbReference>
<reference evidence="4 5" key="2">
    <citation type="submission" date="2018-03" db="EMBL/GenBank/DDBJ databases">
        <authorList>
            <person name="Keele B.F."/>
        </authorList>
    </citation>
    <scope>NUCLEOTIDE SEQUENCE [LARGE SCALE GENOMIC DNA]</scope>
    <source>
        <strain evidence="4 5">CCALA 016</strain>
    </source>
</reference>
<reference evidence="4 5" key="1">
    <citation type="submission" date="2018-03" db="EMBL/GenBank/DDBJ databases">
        <title>The ancient ancestry and fast evolution of plastids.</title>
        <authorList>
            <person name="Moore K.R."/>
            <person name="Magnabosco C."/>
            <person name="Momper L."/>
            <person name="Gold D.A."/>
            <person name="Bosak T."/>
            <person name="Fournier G.P."/>
        </authorList>
    </citation>
    <scope>NUCLEOTIDE SEQUENCE [LARGE SCALE GENOMIC DNA]</scope>
    <source>
        <strain evidence="4 5">CCALA 016</strain>
    </source>
</reference>
<dbReference type="Proteomes" id="UP000239001">
    <property type="component" value="Unassembled WGS sequence"/>
</dbReference>
<comment type="caution">
    <text evidence="4">The sequence shown here is derived from an EMBL/GenBank/DDBJ whole genome shotgun (WGS) entry which is preliminary data.</text>
</comment>
<evidence type="ECO:0000313" key="4">
    <source>
        <dbReference type="EMBL" id="PSF37278.1"/>
    </source>
</evidence>
<dbReference type="InterPro" id="IPR050557">
    <property type="entry name" value="RTX_toxin/Mannuronan_C5-epim"/>
</dbReference>
<dbReference type="OrthoDB" id="423639at2"/>
<evidence type="ECO:0000256" key="1">
    <source>
        <dbReference type="ARBA" id="ARBA00004613"/>
    </source>
</evidence>
<accession>A0A2T1LY14</accession>
<feature type="compositionally biased region" description="Polar residues" evidence="3">
    <location>
        <begin position="156"/>
        <end position="176"/>
    </location>
</feature>
<organism evidence="4 5">
    <name type="scientific">Aphanothece hegewaldii CCALA 016</name>
    <dbReference type="NCBI Taxonomy" id="2107694"/>
    <lineage>
        <taxon>Bacteria</taxon>
        <taxon>Bacillati</taxon>
        <taxon>Cyanobacteriota</taxon>
        <taxon>Cyanophyceae</taxon>
        <taxon>Oscillatoriophycideae</taxon>
        <taxon>Chroococcales</taxon>
        <taxon>Aphanothecaceae</taxon>
        <taxon>Aphanothece</taxon>
    </lineage>
</organism>
<dbReference type="InterPro" id="IPR018511">
    <property type="entry name" value="Hemolysin-typ_Ca-bd_CS"/>
</dbReference>
<dbReference type="GO" id="GO:0005576">
    <property type="term" value="C:extracellular region"/>
    <property type="evidence" value="ECO:0007669"/>
    <property type="project" value="UniProtKB-SubCell"/>
</dbReference>
<feature type="region of interest" description="Disordered" evidence="3">
    <location>
        <begin position="156"/>
        <end position="183"/>
    </location>
</feature>
<sequence>MLTADQLVTSSNPIFSIEATPTTLIEDEGTITTFTIRLISGSIPSGGVDITIGSGVARSLGQFDILPPAPNAIFTGGRFVRGLTDNSGFVFKVEQNIATISLPIYDDPDLPPSDPNYTINDDIGLVNLTFTLADGTNYDVSPSANSVTLRLADTRTQLPPTSGDDSLVGTSGNDTINGKAGNDTIDGSSGKDYLIGSSGKDYLIGGSGNDRLVGGSGNDTLTGGIGADRFTFNNPNEKTDIITDFSVVDDTIAISNAGFGNQFVSNSSIGASRFFIGSAATTANQRFIYNSTKGFLFYDSDGIGAADPIKIATLSTGLAMTHNDIFVIA</sequence>
<dbReference type="InterPro" id="IPR001343">
    <property type="entry name" value="Hemolysn_Ca-bd"/>
</dbReference>
<protein>
    <recommendedName>
        <fullName evidence="6">Calcium-binding protein</fullName>
    </recommendedName>
</protein>
<dbReference type="EMBL" id="PXOH01000010">
    <property type="protein sequence ID" value="PSF37278.1"/>
    <property type="molecule type" value="Genomic_DNA"/>
</dbReference>
<proteinExistence type="predicted"/>
<dbReference type="PRINTS" id="PR00313">
    <property type="entry name" value="CABNDNGRPT"/>
</dbReference>